<feature type="region of interest" description="Disordered" evidence="4">
    <location>
        <begin position="1"/>
        <end position="70"/>
    </location>
</feature>
<evidence type="ECO:0000313" key="6">
    <source>
        <dbReference type="Proteomes" id="UP001642540"/>
    </source>
</evidence>
<evidence type="ECO:0000256" key="4">
    <source>
        <dbReference type="SAM" id="MobiDB-lite"/>
    </source>
</evidence>
<dbReference type="Pfam" id="PF07145">
    <property type="entry name" value="PAM2"/>
    <property type="match status" value="1"/>
</dbReference>
<dbReference type="InterPro" id="IPR040396">
    <property type="entry name" value="PAIP2-like"/>
</dbReference>
<evidence type="ECO:0000256" key="2">
    <source>
        <dbReference type="ARBA" id="ARBA00022843"/>
    </source>
</evidence>
<feature type="region of interest" description="Disordered" evidence="4">
    <location>
        <begin position="110"/>
        <end position="174"/>
    </location>
</feature>
<keyword evidence="3" id="KW-0810">Translation regulation</keyword>
<comment type="caution">
    <text evidence="5">The sequence shown here is derived from an EMBL/GenBank/DDBJ whole genome shotgun (WGS) entry which is preliminary data.</text>
</comment>
<dbReference type="EMBL" id="CAXLJM020000006">
    <property type="protein sequence ID" value="CAL8071845.1"/>
    <property type="molecule type" value="Genomic_DNA"/>
</dbReference>
<keyword evidence="2" id="KW-0832">Ubl conjugation</keyword>
<protein>
    <recommendedName>
        <fullName evidence="7">Polyadenylate-binding protein-interacting protein 2B</fullName>
    </recommendedName>
</protein>
<dbReference type="InterPro" id="IPR009818">
    <property type="entry name" value="PAM2_motif"/>
</dbReference>
<feature type="compositionally biased region" description="Low complexity" evidence="4">
    <location>
        <begin position="7"/>
        <end position="59"/>
    </location>
</feature>
<name>A0ABP1PRA5_9HEXA</name>
<keyword evidence="6" id="KW-1185">Reference proteome</keyword>
<comment type="similarity">
    <text evidence="1">Belongs to the PAIP2 family.</text>
</comment>
<evidence type="ECO:0000256" key="1">
    <source>
        <dbReference type="ARBA" id="ARBA00006858"/>
    </source>
</evidence>
<dbReference type="PANTHER" id="PTHR13154">
    <property type="entry name" value="POLYADENYLATE-BINDING PROTEIN-INTERACTING PROTEIN 2"/>
    <property type="match status" value="1"/>
</dbReference>
<sequence length="174" mass="18188">MKLPTDNSNSSEEQSVSSSAENGGAAAAEGSQAQAAASGSNAGSGGNNNSQNPGQPAPGDVDFSEYLWMENEEEFDSQVLQELEDEEMINYYYELYEASLNENGTWGPNTANIRFTGPPPPFSNPSAGSEQEDSVDALTQGINSRLSLGGGGGSRLNPEAAEFVPRAANMSSPN</sequence>
<dbReference type="PANTHER" id="PTHR13154:SF6">
    <property type="entry name" value="GEO05078P1"/>
    <property type="match status" value="1"/>
</dbReference>
<evidence type="ECO:0008006" key="7">
    <source>
        <dbReference type="Google" id="ProtNLM"/>
    </source>
</evidence>
<accession>A0ABP1PRA5</accession>
<evidence type="ECO:0000313" key="5">
    <source>
        <dbReference type="EMBL" id="CAL8071845.1"/>
    </source>
</evidence>
<dbReference type="Proteomes" id="UP001642540">
    <property type="component" value="Unassembled WGS sequence"/>
</dbReference>
<proteinExistence type="inferred from homology"/>
<reference evidence="5 6" key="1">
    <citation type="submission" date="2024-08" db="EMBL/GenBank/DDBJ databases">
        <authorList>
            <person name="Cucini C."/>
            <person name="Frati F."/>
        </authorList>
    </citation>
    <scope>NUCLEOTIDE SEQUENCE [LARGE SCALE GENOMIC DNA]</scope>
</reference>
<gene>
    <name evidence="5" type="ORF">ODALV1_LOCUS1916</name>
</gene>
<organism evidence="5 6">
    <name type="scientific">Orchesella dallaii</name>
    <dbReference type="NCBI Taxonomy" id="48710"/>
    <lineage>
        <taxon>Eukaryota</taxon>
        <taxon>Metazoa</taxon>
        <taxon>Ecdysozoa</taxon>
        <taxon>Arthropoda</taxon>
        <taxon>Hexapoda</taxon>
        <taxon>Collembola</taxon>
        <taxon>Entomobryomorpha</taxon>
        <taxon>Entomobryoidea</taxon>
        <taxon>Orchesellidae</taxon>
        <taxon>Orchesellinae</taxon>
        <taxon>Orchesella</taxon>
    </lineage>
</organism>
<evidence type="ECO:0000256" key="3">
    <source>
        <dbReference type="ARBA" id="ARBA00022845"/>
    </source>
</evidence>